<dbReference type="InterPro" id="IPR032411">
    <property type="entry name" value="FliS_cochap"/>
</dbReference>
<evidence type="ECO:0000313" key="1">
    <source>
        <dbReference type="EMBL" id="TLE14512.1"/>
    </source>
</evidence>
<name>A0A4U8UHC6_9HELI</name>
<dbReference type="EMBL" id="JRPC02000023">
    <property type="protein sequence ID" value="TLE14512.1"/>
    <property type="molecule type" value="Genomic_DNA"/>
</dbReference>
<sequence>MLSSINPYGLGNIQTRHTVPTTAKQNEITQKPQSQEIQELPTISNEALEIRKFSDGIKGANEIIGAMQIADITLNALSSQVKTLGGVNSQNIDALDKIAKNAQFKGDTLFGKELTLNLAGENVSLSLPLPSQLLKENSSLIQALANKHDEISQKLGQVSDLVEKASLPLNQATTNFDFENFDANTFKGLFS</sequence>
<organism evidence="1 2">
    <name type="scientific">Helicobacter apodemus</name>
    <dbReference type="NCBI Taxonomy" id="135569"/>
    <lineage>
        <taxon>Bacteria</taxon>
        <taxon>Pseudomonadati</taxon>
        <taxon>Campylobacterota</taxon>
        <taxon>Epsilonproteobacteria</taxon>
        <taxon>Campylobacterales</taxon>
        <taxon>Helicobacteraceae</taxon>
        <taxon>Helicobacter</taxon>
    </lineage>
</organism>
<dbReference type="Gene3D" id="3.30.1120.180">
    <property type="entry name" value="Flagellar FLiS export co-chaperone, HP1076"/>
    <property type="match status" value="1"/>
</dbReference>
<dbReference type="InterPro" id="IPR038315">
    <property type="entry name" value="FliS_cochap_sf"/>
</dbReference>
<protein>
    <submittedName>
        <fullName evidence="1">Uncharacterized protein</fullName>
    </submittedName>
</protein>
<keyword evidence="2" id="KW-1185">Reference proteome</keyword>
<proteinExistence type="predicted"/>
<dbReference type="AlphaFoldDB" id="A0A4U8UHC6"/>
<gene>
    <name evidence="1" type="ORF">LS72_008405</name>
</gene>
<evidence type="ECO:0000313" key="2">
    <source>
        <dbReference type="Proteomes" id="UP000029920"/>
    </source>
</evidence>
<comment type="caution">
    <text evidence="1">The sequence shown here is derived from an EMBL/GenBank/DDBJ whole genome shotgun (WGS) entry which is preliminary data.</text>
</comment>
<accession>A0A4U8UHC6</accession>
<reference evidence="1 2" key="1">
    <citation type="journal article" date="2014" name="Genome Announc.">
        <title>Draft genome sequences of eight enterohepatic helicobacter species isolated from both laboratory and wild rodents.</title>
        <authorList>
            <person name="Sheh A."/>
            <person name="Shen Z."/>
            <person name="Fox J.G."/>
        </authorList>
    </citation>
    <scope>NUCLEOTIDE SEQUENCE [LARGE SCALE GENOMIC DNA]</scope>
    <source>
        <strain evidence="1 2">MIT-03-7007</strain>
    </source>
</reference>
<dbReference type="RefSeq" id="WP_034553959.1">
    <property type="nucleotide sequence ID" value="NZ_JRPC02000023.1"/>
</dbReference>
<dbReference type="Pfam" id="PF16522">
    <property type="entry name" value="FliS_cochap"/>
    <property type="match status" value="1"/>
</dbReference>
<dbReference type="Proteomes" id="UP000029920">
    <property type="component" value="Unassembled WGS sequence"/>
</dbReference>